<sequence length="216" mass="22537">MKYLKSITCASLLLGGMLGTASSAAIVGGDVTHGSGSFSILDPTSTFSVGEDKFDDANLYAFNEDQNIIIPSAISVDIGTGPDKGDVVASHYVFFDPAALTSQKGYVDFDADIFGIATSTANLDASDFLLNNNVTYLNPSLRGLEAGDSVAIDTSNSKRLLIDWTASSPGDYVRVFTKQSSSGPPPSSPVPLPAGAPLILTALGALALLRRRRKEG</sequence>
<gene>
    <name evidence="3" type="ORF">D6850_00795</name>
</gene>
<organism evidence="3 4">
    <name type="scientific">Roseovarius spongiae</name>
    <dbReference type="NCBI Taxonomy" id="2320272"/>
    <lineage>
        <taxon>Bacteria</taxon>
        <taxon>Pseudomonadati</taxon>
        <taxon>Pseudomonadota</taxon>
        <taxon>Alphaproteobacteria</taxon>
        <taxon>Rhodobacterales</taxon>
        <taxon>Roseobacteraceae</taxon>
        <taxon>Roseovarius</taxon>
    </lineage>
</organism>
<keyword evidence="4" id="KW-1185">Reference proteome</keyword>
<dbReference type="AlphaFoldDB" id="A0A3A8AXT9"/>
<evidence type="ECO:0000313" key="4">
    <source>
        <dbReference type="Proteomes" id="UP000281128"/>
    </source>
</evidence>
<protein>
    <submittedName>
        <fullName evidence="3">VPLPA-CTERM sorting domain-containing protein</fullName>
    </submittedName>
</protein>
<evidence type="ECO:0000256" key="1">
    <source>
        <dbReference type="SAM" id="Phobius"/>
    </source>
</evidence>
<keyword evidence="2" id="KW-0732">Signal</keyword>
<evidence type="ECO:0000313" key="3">
    <source>
        <dbReference type="EMBL" id="RKF16139.1"/>
    </source>
</evidence>
<dbReference type="OrthoDB" id="7676189at2"/>
<feature type="chain" id="PRO_5018057795" evidence="2">
    <location>
        <begin position="25"/>
        <end position="216"/>
    </location>
</feature>
<name>A0A3A8AXT9_9RHOB</name>
<dbReference type="InterPro" id="IPR022472">
    <property type="entry name" value="VPLPA-CTERM"/>
</dbReference>
<keyword evidence="1" id="KW-1133">Transmembrane helix</keyword>
<feature type="transmembrane region" description="Helical" evidence="1">
    <location>
        <begin position="190"/>
        <end position="209"/>
    </location>
</feature>
<keyword evidence="1" id="KW-0472">Membrane</keyword>
<dbReference type="NCBIfam" id="TIGR03370">
    <property type="entry name" value="VPLPA-CTERM"/>
    <property type="match status" value="1"/>
</dbReference>
<dbReference type="RefSeq" id="WP_121163068.1">
    <property type="nucleotide sequence ID" value="NZ_RAPE01000001.1"/>
</dbReference>
<keyword evidence="1" id="KW-0812">Transmembrane</keyword>
<evidence type="ECO:0000256" key="2">
    <source>
        <dbReference type="SAM" id="SignalP"/>
    </source>
</evidence>
<proteinExistence type="predicted"/>
<feature type="signal peptide" evidence="2">
    <location>
        <begin position="1"/>
        <end position="24"/>
    </location>
</feature>
<dbReference type="Proteomes" id="UP000281128">
    <property type="component" value="Unassembled WGS sequence"/>
</dbReference>
<accession>A0A3A8AXT9</accession>
<comment type="caution">
    <text evidence="3">The sequence shown here is derived from an EMBL/GenBank/DDBJ whole genome shotgun (WGS) entry which is preliminary data.</text>
</comment>
<dbReference type="EMBL" id="RAPE01000001">
    <property type="protein sequence ID" value="RKF16139.1"/>
    <property type="molecule type" value="Genomic_DNA"/>
</dbReference>
<reference evidence="3 4" key="1">
    <citation type="submission" date="2018-09" db="EMBL/GenBank/DDBJ databases">
        <title>Roseovarius spongiae sp. nov., isolated from a marine sponge.</title>
        <authorList>
            <person name="Zhuang L."/>
            <person name="Luo L."/>
        </authorList>
    </citation>
    <scope>NUCLEOTIDE SEQUENCE [LARGE SCALE GENOMIC DNA]</scope>
    <source>
        <strain evidence="3 4">HN-E21</strain>
    </source>
</reference>